<dbReference type="OrthoDB" id="6766867at2759"/>
<protein>
    <submittedName>
        <fullName evidence="1">Uncharacterized protein</fullName>
    </submittedName>
</protein>
<name>A0A9P0CJF0_9CUCU</name>
<dbReference type="AlphaFoldDB" id="A0A9P0CJF0"/>
<evidence type="ECO:0000313" key="2">
    <source>
        <dbReference type="Proteomes" id="UP001153636"/>
    </source>
</evidence>
<dbReference type="Proteomes" id="UP001153636">
    <property type="component" value="Chromosome 17"/>
</dbReference>
<dbReference type="PANTHER" id="PTHR46409">
    <property type="entry name" value="HTH PSQ-TYPE DOMAIN-CONTAINING PROTEIN"/>
    <property type="match status" value="1"/>
</dbReference>
<gene>
    <name evidence="1" type="ORF">PSYICH_LOCUS5460</name>
</gene>
<reference evidence="1" key="1">
    <citation type="submission" date="2022-01" db="EMBL/GenBank/DDBJ databases">
        <authorList>
            <person name="King R."/>
        </authorList>
    </citation>
    <scope>NUCLEOTIDE SEQUENCE</scope>
</reference>
<sequence>MQNTKYKARIYSRSTNCEKICFWEKKDVTETNNLKAKEERKIKIKAYANQLHFKFEVDNDNIENFERDSISYSSETEMSAELENLTEKQEANSKLPSTSGCSTSQQVRLPISNLARPRVNYGAIEKMLESCEKLPIVNFVLIVSPLPELDAAAIRNFSTDQKYLYEMCHPISIRNCLLDLAARNPGKLSQATKANRIFRLYIGNKCPSTNLRTIAKFVVKLYAPVWFDIKRNPLCSDGERHVFRIIQLSRYLNNELKAVIDSEMLIFVIRRTFY</sequence>
<proteinExistence type="predicted"/>
<accession>A0A9P0CJF0</accession>
<dbReference type="EMBL" id="OV651829">
    <property type="protein sequence ID" value="CAH1104502.1"/>
    <property type="molecule type" value="Genomic_DNA"/>
</dbReference>
<organism evidence="1 2">
    <name type="scientific">Psylliodes chrysocephalus</name>
    <dbReference type="NCBI Taxonomy" id="3402493"/>
    <lineage>
        <taxon>Eukaryota</taxon>
        <taxon>Metazoa</taxon>
        <taxon>Ecdysozoa</taxon>
        <taxon>Arthropoda</taxon>
        <taxon>Hexapoda</taxon>
        <taxon>Insecta</taxon>
        <taxon>Pterygota</taxon>
        <taxon>Neoptera</taxon>
        <taxon>Endopterygota</taxon>
        <taxon>Coleoptera</taxon>
        <taxon>Polyphaga</taxon>
        <taxon>Cucujiformia</taxon>
        <taxon>Chrysomeloidea</taxon>
        <taxon>Chrysomelidae</taxon>
        <taxon>Galerucinae</taxon>
        <taxon>Alticini</taxon>
        <taxon>Psylliodes</taxon>
    </lineage>
</organism>
<keyword evidence="2" id="KW-1185">Reference proteome</keyword>
<dbReference type="PANTHER" id="PTHR46409:SF1">
    <property type="entry name" value="HTH PSQ-TYPE DOMAIN-CONTAINING PROTEIN"/>
    <property type="match status" value="1"/>
</dbReference>
<evidence type="ECO:0000313" key="1">
    <source>
        <dbReference type="EMBL" id="CAH1104502.1"/>
    </source>
</evidence>